<dbReference type="PANTHER" id="PTHR34822">
    <property type="entry name" value="GRPB DOMAIN PROTEIN (AFU_ORTHOLOGUE AFUA_1G01530)"/>
    <property type="match status" value="1"/>
</dbReference>
<dbReference type="Proteomes" id="UP001465447">
    <property type="component" value="Chromosome"/>
</dbReference>
<sequence>MTLGVYRGQVVLSDYQDAWVNDFEQVKQDIIKATDIESNDIQHIGSISIPGLAAKPIIDILIGVEDYKSMPKSFYDALITIGIFRLRVERADEIVLAKFEGDSFQKHTCFIHLVSKEQQKWTDLLKFRDYLRSNPDARYEYQHLKEYLSIQYPDNRAKYTQEKEAFVNSILNK</sequence>
<dbReference type="PANTHER" id="PTHR34822:SF1">
    <property type="entry name" value="GRPB FAMILY PROTEIN"/>
    <property type="match status" value="1"/>
</dbReference>
<evidence type="ECO:0000313" key="1">
    <source>
        <dbReference type="EMBL" id="WZE69966.1"/>
    </source>
</evidence>
<gene>
    <name evidence="1" type="ORF">QA539_05290</name>
</gene>
<dbReference type="KEGG" id="mpsh:QA539_05290"/>
<dbReference type="SUPFAM" id="SSF81301">
    <property type="entry name" value="Nucleotidyltransferase"/>
    <property type="match status" value="1"/>
</dbReference>
<name>A0AAU6RIZ1_9STAP</name>
<keyword evidence="2" id="KW-1185">Reference proteome</keyword>
<accession>A0AAU6RIZ1</accession>
<dbReference type="InterPro" id="IPR043519">
    <property type="entry name" value="NT_sf"/>
</dbReference>
<dbReference type="Pfam" id="PF04229">
    <property type="entry name" value="GrpB"/>
    <property type="match status" value="1"/>
</dbReference>
<reference evidence="1 2" key="1">
    <citation type="submission" date="2023-04" db="EMBL/GenBank/DDBJ databases">
        <title>Macrococci isolated from food, foodproducing animals, and human clinical materials.</title>
        <authorList>
            <person name="Maslanova I."/>
            <person name="Svec P."/>
            <person name="Sedlacek I."/>
            <person name="Novakova D."/>
            <person name="Keller J.E."/>
            <person name="Schwendener S."/>
            <person name="Finstrlova A."/>
            <person name="Botka T."/>
            <person name="Kovarovic V."/>
            <person name="Petras P."/>
            <person name="Perreten V."/>
            <person name="Pantucek R."/>
        </authorList>
    </citation>
    <scope>NUCLEOTIDE SEQUENCE [LARGE SCALE GENOMIC DNA]</scope>
    <source>
        <strain evidence="1 2">CCM 8659</strain>
    </source>
</reference>
<organism evidence="1 2">
    <name type="scientific">Macrococcus psychrotolerans</name>
    <dbReference type="NCBI Taxonomy" id="3039389"/>
    <lineage>
        <taxon>Bacteria</taxon>
        <taxon>Bacillati</taxon>
        <taxon>Bacillota</taxon>
        <taxon>Bacilli</taxon>
        <taxon>Bacillales</taxon>
        <taxon>Staphylococcaceae</taxon>
        <taxon>Macrococcus</taxon>
    </lineage>
</organism>
<dbReference type="RefSeq" id="WP_419894916.1">
    <property type="nucleotide sequence ID" value="NZ_CP124591.1"/>
</dbReference>
<proteinExistence type="predicted"/>
<protein>
    <submittedName>
        <fullName evidence="1">GrpB family protein</fullName>
    </submittedName>
</protein>
<dbReference type="InterPro" id="IPR007344">
    <property type="entry name" value="GrpB/CoaE"/>
</dbReference>
<dbReference type="AlphaFoldDB" id="A0AAU6RIZ1"/>
<dbReference type="EMBL" id="CP124591">
    <property type="protein sequence ID" value="WZE69966.1"/>
    <property type="molecule type" value="Genomic_DNA"/>
</dbReference>
<dbReference type="Gene3D" id="3.30.460.10">
    <property type="entry name" value="Beta Polymerase, domain 2"/>
    <property type="match status" value="1"/>
</dbReference>
<evidence type="ECO:0000313" key="2">
    <source>
        <dbReference type="Proteomes" id="UP001465447"/>
    </source>
</evidence>